<evidence type="ECO:0000313" key="1">
    <source>
        <dbReference type="EMBL" id="BEH01648.1"/>
    </source>
</evidence>
<gene>
    <name evidence="1" type="ORF">brsh051_09290</name>
</gene>
<dbReference type="Proteomes" id="UP001431656">
    <property type="component" value="Chromosome"/>
</dbReference>
<dbReference type="InterPro" id="IPR007487">
    <property type="entry name" value="ABC_transpt-TYRBP-like"/>
</dbReference>
<dbReference type="EMBL" id="AP028056">
    <property type="protein sequence ID" value="BEH01648.1"/>
    <property type="molecule type" value="Genomic_DNA"/>
</dbReference>
<reference evidence="1" key="1">
    <citation type="journal article" date="2024" name="Int. J. Syst. Evol. Microbiol.">
        <title>Brooklawnia propionicigenes sp. nov., a facultatively anaerobic, propionate-producing bacterium isolated from a methanogenic reactor treating waste from cattle farms.</title>
        <authorList>
            <person name="Akita Y."/>
            <person name="Ueki A."/>
            <person name="Tonouchi A."/>
            <person name="Sugawara Y."/>
            <person name="Honma S."/>
            <person name="Kaku N."/>
            <person name="Ueki K."/>
        </authorList>
    </citation>
    <scope>NUCLEOTIDE SEQUENCE</scope>
    <source>
        <strain evidence="1">SH051</strain>
    </source>
</reference>
<dbReference type="RefSeq" id="WP_286267990.1">
    <property type="nucleotide sequence ID" value="NZ_AP028056.1"/>
</dbReference>
<dbReference type="InterPro" id="IPR028082">
    <property type="entry name" value="Peripla_BP_I"/>
</dbReference>
<organism evidence="1 2">
    <name type="scientific">Brooklawnia propionicigenes</name>
    <dbReference type="NCBI Taxonomy" id="3041175"/>
    <lineage>
        <taxon>Bacteria</taxon>
        <taxon>Bacillati</taxon>
        <taxon>Actinomycetota</taxon>
        <taxon>Actinomycetes</taxon>
        <taxon>Propionibacteriales</taxon>
        <taxon>Propionibacteriaceae</taxon>
        <taxon>Brooklawnia</taxon>
    </lineage>
</organism>
<dbReference type="PANTHER" id="PTHR35271">
    <property type="entry name" value="ABC TRANSPORTER, SUBSTRATE-BINDING LIPOPROTEIN-RELATED"/>
    <property type="match status" value="1"/>
</dbReference>
<keyword evidence="2" id="KW-1185">Reference proteome</keyword>
<dbReference type="PROSITE" id="PS51257">
    <property type="entry name" value="PROKAR_LIPOPROTEIN"/>
    <property type="match status" value="1"/>
</dbReference>
<dbReference type="PANTHER" id="PTHR35271:SF1">
    <property type="entry name" value="ABC TRANSPORTER, SUBSTRATE-BINDING LIPOPROTEIN"/>
    <property type="match status" value="1"/>
</dbReference>
<dbReference type="Pfam" id="PF04392">
    <property type="entry name" value="ABC_sub_bind"/>
    <property type="match status" value="1"/>
</dbReference>
<dbReference type="AlphaFoldDB" id="A0AAN0MFH1"/>
<evidence type="ECO:0000313" key="2">
    <source>
        <dbReference type="Proteomes" id="UP001431656"/>
    </source>
</evidence>
<protein>
    <submittedName>
        <fullName evidence="1">ABC transporter substrate-binding protein</fullName>
    </submittedName>
</protein>
<dbReference type="CDD" id="cd06325">
    <property type="entry name" value="PBP1_ABC_unchar_transporter"/>
    <property type="match status" value="1"/>
</dbReference>
<proteinExistence type="predicted"/>
<dbReference type="Gene3D" id="3.40.50.2300">
    <property type="match status" value="2"/>
</dbReference>
<dbReference type="SUPFAM" id="SSF53822">
    <property type="entry name" value="Periplasmic binding protein-like I"/>
    <property type="match status" value="1"/>
</dbReference>
<sequence>MKNTWRTFAALASVGTLLLAGCGSDSGSSSTASAGGSDTEYKIGITQFVSHASLDAAREGFKDGLADAGLKVSYDEQNAQADQATASSIASKFASADLDLVLAIATPTAQATAQVISDVPIVFTAVTDPVAADLVASNEAPGANVTGTTDMNPVAEQIDLVKQVAPDAKTVGIIYSSGEINSAVQVDLARQAAAAQGLEVVEKTITTTGEVLQAAQSLDVDAIYVPTDNNVVAGLDSVLQVAEERKIPVIAGETESVSKGALITYGLDYYELGKQTADMAVKVLTEGADPATMPVESQKTPKLVINTTAAERMGVTIPQSLLDKADETVK</sequence>
<accession>A0AAN0MFH1</accession>
<name>A0AAN0MFH1_9ACTN</name>
<dbReference type="KEGG" id="broo:brsh051_09290"/>